<dbReference type="NCBIfam" id="TIGR02532">
    <property type="entry name" value="IV_pilin_GFxxxE"/>
    <property type="match status" value="1"/>
</dbReference>
<evidence type="ECO:0000313" key="2">
    <source>
        <dbReference type="EMBL" id="MCQ4921612.1"/>
    </source>
</evidence>
<name>A0ABT1S573_9FIRM</name>
<gene>
    <name evidence="2" type="ORF">NE686_00825</name>
</gene>
<keyword evidence="3" id="KW-1185">Reference proteome</keyword>
<dbReference type="RefSeq" id="WP_256310126.1">
    <property type="nucleotide sequence ID" value="NZ_JANGAC010000001.1"/>
</dbReference>
<comment type="caution">
    <text evidence="2">The sequence shown here is derived from an EMBL/GenBank/DDBJ whole genome shotgun (WGS) entry which is preliminary data.</text>
</comment>
<organism evidence="2 3">
    <name type="scientific">Tissierella carlieri</name>
    <dbReference type="NCBI Taxonomy" id="689904"/>
    <lineage>
        <taxon>Bacteria</taxon>
        <taxon>Bacillati</taxon>
        <taxon>Bacillota</taxon>
        <taxon>Tissierellia</taxon>
        <taxon>Tissierellales</taxon>
        <taxon>Tissierellaceae</taxon>
        <taxon>Tissierella</taxon>
    </lineage>
</organism>
<keyword evidence="1" id="KW-1133">Transmembrane helix</keyword>
<dbReference type="Proteomes" id="UP001524478">
    <property type="component" value="Unassembled WGS sequence"/>
</dbReference>
<evidence type="ECO:0000256" key="1">
    <source>
        <dbReference type="SAM" id="Phobius"/>
    </source>
</evidence>
<evidence type="ECO:0000313" key="3">
    <source>
        <dbReference type="Proteomes" id="UP001524478"/>
    </source>
</evidence>
<keyword evidence="1" id="KW-0472">Membrane</keyword>
<protein>
    <submittedName>
        <fullName evidence="2">Prepilin-type N-terminal cleavage/methylation domain-containing protein</fullName>
    </submittedName>
</protein>
<dbReference type="EMBL" id="JANGAC010000001">
    <property type="protein sequence ID" value="MCQ4921612.1"/>
    <property type="molecule type" value="Genomic_DNA"/>
</dbReference>
<keyword evidence="1" id="KW-0812">Transmembrane</keyword>
<reference evidence="2 3" key="1">
    <citation type="submission" date="2022-06" db="EMBL/GenBank/DDBJ databases">
        <title>Isolation of gut microbiota from human fecal samples.</title>
        <authorList>
            <person name="Pamer E.G."/>
            <person name="Barat B."/>
            <person name="Waligurski E."/>
            <person name="Medina S."/>
            <person name="Paddock L."/>
            <person name="Mostad J."/>
        </authorList>
    </citation>
    <scope>NUCLEOTIDE SEQUENCE [LARGE SCALE GENOMIC DNA]</scope>
    <source>
        <strain evidence="2 3">DFI.7.95</strain>
    </source>
</reference>
<feature type="transmembrane region" description="Helical" evidence="1">
    <location>
        <begin position="12"/>
        <end position="37"/>
    </location>
</feature>
<sequence length="189" mass="22341">MWNTIHIYHKNRGFTLIEIILSLAICSLIIIPIFSILDISIEACTIGDEKDQLMMNGRYAIEYIKGDIRAADKIISSDKIKDLKKKFPTNIGFIIMIIEEEKSKNIYRYITYHRKNDKLVRMACSRVDDKYPLYTHFDGNNDLCEFVDNIEDTKFDTENCIIYLDLKFKHNYEKLDLKSDIYIRCPIDY</sequence>
<dbReference type="InterPro" id="IPR012902">
    <property type="entry name" value="N_methyl_site"/>
</dbReference>
<proteinExistence type="predicted"/>
<dbReference type="Pfam" id="PF07963">
    <property type="entry name" value="N_methyl"/>
    <property type="match status" value="1"/>
</dbReference>
<accession>A0ABT1S573</accession>